<keyword evidence="8" id="KW-0902">Two-component regulatory system</keyword>
<dbReference type="EMBL" id="JAROCY010000023">
    <property type="protein sequence ID" value="MDF8335204.1"/>
    <property type="molecule type" value="Genomic_DNA"/>
</dbReference>
<feature type="transmembrane region" description="Helical" evidence="9">
    <location>
        <begin position="43"/>
        <end position="62"/>
    </location>
</feature>
<evidence type="ECO:0000256" key="6">
    <source>
        <dbReference type="ARBA" id="ARBA00022777"/>
    </source>
</evidence>
<dbReference type="RefSeq" id="WP_277280107.1">
    <property type="nucleotide sequence ID" value="NZ_JAROCY010000023.1"/>
</dbReference>
<dbReference type="PANTHER" id="PTHR24421">
    <property type="entry name" value="NITRATE/NITRITE SENSOR PROTEIN NARX-RELATED"/>
    <property type="match status" value="1"/>
</dbReference>
<evidence type="ECO:0000256" key="2">
    <source>
        <dbReference type="ARBA" id="ARBA00012438"/>
    </source>
</evidence>
<keyword evidence="9" id="KW-1133">Transmembrane helix</keyword>
<sequence length="548" mass="60564">MKRSLFIRRTGKALATSRAILALVFLLALWIDPVQPARSLTAGFAVLTVYLAWSILLVAIAWRSWWLDFRLSAIVHGIDILAFIGAVYITETGRGDFSSPFMAFVVFLLIFSAMRWGWAAVLRTAVALVVANSLAGVLLTTLHLDIDIYRFGRRQSYMVVLSIIMVWLGVERRRPLLPPLPEPGGIPGERRDRVLANALSHVRTSLQARGAALAVVRDEEPWLDVVKDIDGTITTDRIGPNEIAEDISHVSDPMLFNRPSGRGIVLGDDGAMRARMERMELPLATYCGVDEGLLASFVTADGHGQLLVWGASDLGVDDLSPVRTLAREIGLAIDREDMAALAQSAAVSDIRQSLARDLHDSVAQFLAGTLFRLEALRRWIREGNDPSHEIDGMKEALRREQAQLRVMIDRLRRGEEGDRKTDLVEELESLLGEIGHHWHITTRLVAEERPLSVSIHLAYELRQVVREAVANAVRHGHCRTVEVQLAMEEAGALRILISDDGEGFPKTTGVMRPRSISERIETLGGRIAVSNSDPGAVLDIDLPIRIAA</sequence>
<proteinExistence type="predicted"/>
<keyword evidence="4" id="KW-0808">Transferase</keyword>
<dbReference type="Gene3D" id="3.30.565.10">
    <property type="entry name" value="Histidine kinase-like ATPase, C-terminal domain"/>
    <property type="match status" value="1"/>
</dbReference>
<keyword evidence="9" id="KW-0472">Membrane</keyword>
<dbReference type="EC" id="2.7.13.3" evidence="2"/>
<name>A0ABT6CMR1_9SPHN</name>
<feature type="domain" description="Histidine kinase/HSP90-like ATPase" evidence="10">
    <location>
        <begin position="456"/>
        <end position="546"/>
    </location>
</feature>
<comment type="catalytic activity">
    <reaction evidence="1">
        <text>ATP + protein L-histidine = ADP + protein N-phospho-L-histidine.</text>
        <dbReference type="EC" id="2.7.13.3"/>
    </reaction>
</comment>
<reference evidence="11 12" key="1">
    <citation type="submission" date="2023-03" db="EMBL/GenBank/DDBJ databases">
        <title>Novosphingobium cyanobacteriorum sp. nov., isolated from a eutrophic reservoir during the Microcystis bloom period.</title>
        <authorList>
            <person name="Kang M."/>
            <person name="Le V."/>
            <person name="Ko S.-R."/>
            <person name="Lee S.-A."/>
            <person name="Ahn C.-Y."/>
        </authorList>
    </citation>
    <scope>NUCLEOTIDE SEQUENCE [LARGE SCALE GENOMIC DNA]</scope>
    <source>
        <strain evidence="11 12">HBC54</strain>
    </source>
</reference>
<evidence type="ECO:0000256" key="4">
    <source>
        <dbReference type="ARBA" id="ARBA00022679"/>
    </source>
</evidence>
<feature type="transmembrane region" description="Helical" evidence="9">
    <location>
        <begin position="69"/>
        <end position="89"/>
    </location>
</feature>
<feature type="transmembrane region" description="Helical" evidence="9">
    <location>
        <begin position="12"/>
        <end position="31"/>
    </location>
</feature>
<dbReference type="GO" id="GO:0016301">
    <property type="term" value="F:kinase activity"/>
    <property type="evidence" value="ECO:0007669"/>
    <property type="project" value="UniProtKB-KW"/>
</dbReference>
<dbReference type="SUPFAM" id="SSF55874">
    <property type="entry name" value="ATPase domain of HSP90 chaperone/DNA topoisomerase II/histidine kinase"/>
    <property type="match status" value="1"/>
</dbReference>
<accession>A0ABT6CMR1</accession>
<keyword evidence="7" id="KW-0067">ATP-binding</keyword>
<keyword evidence="6 11" id="KW-0418">Kinase</keyword>
<evidence type="ECO:0000313" key="11">
    <source>
        <dbReference type="EMBL" id="MDF8335204.1"/>
    </source>
</evidence>
<dbReference type="InterPro" id="IPR036890">
    <property type="entry name" value="HATPase_C_sf"/>
</dbReference>
<keyword evidence="3" id="KW-0597">Phosphoprotein</keyword>
<evidence type="ECO:0000256" key="5">
    <source>
        <dbReference type="ARBA" id="ARBA00022741"/>
    </source>
</evidence>
<dbReference type="Gene3D" id="1.20.5.1930">
    <property type="match status" value="1"/>
</dbReference>
<dbReference type="PANTHER" id="PTHR24421:SF10">
    <property type="entry name" value="NITRATE_NITRITE SENSOR PROTEIN NARQ"/>
    <property type="match status" value="1"/>
</dbReference>
<dbReference type="Pfam" id="PF02518">
    <property type="entry name" value="HATPase_c"/>
    <property type="match status" value="1"/>
</dbReference>
<keyword evidence="9" id="KW-0812">Transmembrane</keyword>
<keyword evidence="5" id="KW-0547">Nucleotide-binding</keyword>
<dbReference type="InterPro" id="IPR050482">
    <property type="entry name" value="Sensor_HK_TwoCompSys"/>
</dbReference>
<organism evidence="11 12">
    <name type="scientific">Novosphingobium cyanobacteriorum</name>
    <dbReference type="NCBI Taxonomy" id="3024215"/>
    <lineage>
        <taxon>Bacteria</taxon>
        <taxon>Pseudomonadati</taxon>
        <taxon>Pseudomonadota</taxon>
        <taxon>Alphaproteobacteria</taxon>
        <taxon>Sphingomonadales</taxon>
        <taxon>Sphingomonadaceae</taxon>
        <taxon>Novosphingobium</taxon>
    </lineage>
</organism>
<evidence type="ECO:0000256" key="1">
    <source>
        <dbReference type="ARBA" id="ARBA00000085"/>
    </source>
</evidence>
<comment type="caution">
    <text evidence="11">The sequence shown here is derived from an EMBL/GenBank/DDBJ whole genome shotgun (WGS) entry which is preliminary data.</text>
</comment>
<evidence type="ECO:0000256" key="3">
    <source>
        <dbReference type="ARBA" id="ARBA00022553"/>
    </source>
</evidence>
<dbReference type="InterPro" id="IPR011712">
    <property type="entry name" value="Sig_transdc_His_kin_sub3_dim/P"/>
</dbReference>
<dbReference type="InterPro" id="IPR003594">
    <property type="entry name" value="HATPase_dom"/>
</dbReference>
<dbReference type="SMART" id="SM00387">
    <property type="entry name" value="HATPase_c"/>
    <property type="match status" value="1"/>
</dbReference>
<protein>
    <recommendedName>
        <fullName evidence="2">histidine kinase</fullName>
        <ecNumber evidence="2">2.7.13.3</ecNumber>
    </recommendedName>
</protein>
<evidence type="ECO:0000256" key="9">
    <source>
        <dbReference type="SAM" id="Phobius"/>
    </source>
</evidence>
<evidence type="ECO:0000256" key="7">
    <source>
        <dbReference type="ARBA" id="ARBA00022840"/>
    </source>
</evidence>
<evidence type="ECO:0000259" key="10">
    <source>
        <dbReference type="SMART" id="SM00387"/>
    </source>
</evidence>
<evidence type="ECO:0000256" key="8">
    <source>
        <dbReference type="ARBA" id="ARBA00023012"/>
    </source>
</evidence>
<feature type="transmembrane region" description="Helical" evidence="9">
    <location>
        <begin position="101"/>
        <end position="118"/>
    </location>
</feature>
<feature type="transmembrane region" description="Helical" evidence="9">
    <location>
        <begin position="125"/>
        <end position="142"/>
    </location>
</feature>
<dbReference type="Pfam" id="PF07730">
    <property type="entry name" value="HisKA_3"/>
    <property type="match status" value="1"/>
</dbReference>
<gene>
    <name evidence="11" type="ORF">POM99_18525</name>
</gene>
<evidence type="ECO:0000313" key="12">
    <source>
        <dbReference type="Proteomes" id="UP001222770"/>
    </source>
</evidence>
<keyword evidence="12" id="KW-1185">Reference proteome</keyword>
<dbReference type="Proteomes" id="UP001222770">
    <property type="component" value="Unassembled WGS sequence"/>
</dbReference>